<dbReference type="GO" id="GO:0015833">
    <property type="term" value="P:peptide transport"/>
    <property type="evidence" value="ECO:0007669"/>
    <property type="project" value="TreeGrafter"/>
</dbReference>
<dbReference type="GO" id="GO:0042884">
    <property type="term" value="P:microcin transport"/>
    <property type="evidence" value="ECO:0007669"/>
    <property type="project" value="TreeGrafter"/>
</dbReference>
<dbReference type="InterPro" id="IPR000914">
    <property type="entry name" value="SBP_5_dom"/>
</dbReference>
<dbReference type="GO" id="GO:0043190">
    <property type="term" value="C:ATP-binding cassette (ABC) transporter complex"/>
    <property type="evidence" value="ECO:0007669"/>
    <property type="project" value="InterPro"/>
</dbReference>
<evidence type="ECO:0000256" key="1">
    <source>
        <dbReference type="ARBA" id="ARBA00004418"/>
    </source>
</evidence>
<dbReference type="eggNOG" id="COG4166">
    <property type="taxonomic scope" value="Bacteria"/>
</dbReference>
<evidence type="ECO:0000256" key="2">
    <source>
        <dbReference type="ARBA" id="ARBA00005695"/>
    </source>
</evidence>
<dbReference type="CDD" id="cd08497">
    <property type="entry name" value="MbnE-like"/>
    <property type="match status" value="1"/>
</dbReference>
<accession>V4RMS6</accession>
<dbReference type="EMBL" id="AWXZ01000014">
    <property type="protein sequence ID" value="ESR26584.1"/>
    <property type="molecule type" value="Genomic_DNA"/>
</dbReference>
<name>V4RMS6_9HYPH</name>
<organism evidence="6 7">
    <name type="scientific">Lutibaculum baratangense AMV1</name>
    <dbReference type="NCBI Taxonomy" id="631454"/>
    <lineage>
        <taxon>Bacteria</taxon>
        <taxon>Pseudomonadati</taxon>
        <taxon>Pseudomonadota</taxon>
        <taxon>Alphaproteobacteria</taxon>
        <taxon>Hyphomicrobiales</taxon>
        <taxon>Tepidamorphaceae</taxon>
        <taxon>Lutibaculum</taxon>
    </lineage>
</organism>
<dbReference type="AlphaFoldDB" id="V4RMS6"/>
<dbReference type="Gene3D" id="3.10.105.10">
    <property type="entry name" value="Dipeptide-binding Protein, Domain 3"/>
    <property type="match status" value="1"/>
</dbReference>
<evidence type="ECO:0000313" key="6">
    <source>
        <dbReference type="EMBL" id="ESR26584.1"/>
    </source>
</evidence>
<reference evidence="6 7" key="1">
    <citation type="journal article" date="2014" name="Genome Announc.">
        <title>Draft Genome Sequence of Lutibaculum baratangense Strain AMV1T, Isolated from a Mud Volcano in Andamans, India.</title>
        <authorList>
            <person name="Singh A."/>
            <person name="Sreenivas A."/>
            <person name="Sathyanarayana Reddy G."/>
            <person name="Pinnaka A.K."/>
            <person name="Shivaji S."/>
        </authorList>
    </citation>
    <scope>NUCLEOTIDE SEQUENCE [LARGE SCALE GENOMIC DNA]</scope>
    <source>
        <strain evidence="6 7">AMV1</strain>
    </source>
</reference>
<feature type="signal peptide" evidence="4">
    <location>
        <begin position="1"/>
        <end position="24"/>
    </location>
</feature>
<dbReference type="PIRSF" id="PIRSF002741">
    <property type="entry name" value="MppA"/>
    <property type="match status" value="1"/>
</dbReference>
<evidence type="ECO:0000256" key="3">
    <source>
        <dbReference type="ARBA" id="ARBA00022729"/>
    </source>
</evidence>
<gene>
    <name evidence="6" type="ORF">N177_0803</name>
</gene>
<keyword evidence="7" id="KW-1185">Reference proteome</keyword>
<evidence type="ECO:0000313" key="7">
    <source>
        <dbReference type="Proteomes" id="UP000017819"/>
    </source>
</evidence>
<evidence type="ECO:0000259" key="5">
    <source>
        <dbReference type="Pfam" id="PF00496"/>
    </source>
</evidence>
<comment type="caution">
    <text evidence="6">The sequence shown here is derived from an EMBL/GenBank/DDBJ whole genome shotgun (WGS) entry which is preliminary data.</text>
</comment>
<dbReference type="Pfam" id="PF00496">
    <property type="entry name" value="SBP_bac_5"/>
    <property type="match status" value="1"/>
</dbReference>
<comment type="similarity">
    <text evidence="2">Belongs to the bacterial solute-binding protein 5 family.</text>
</comment>
<protein>
    <submittedName>
        <fullName evidence="6">ABC transporter, periplasmic substrate-binding protein</fullName>
    </submittedName>
</protein>
<sequence>MIRRTHHRAVRLLLPGLLAAAVTAAPELASASAEPQPSHGIAMHGDVKEPPDFTHFGYANPDAPKGGWIGISVVGSFDTLNPFTVTGQEARNLSGYVFQPLLARSLGEPFALYPLIAESVTMPEDRSWIEFTIDARARFSDGEPVTVDDVIASWRLLRDRGRPNHRSYYALVDSARATGERSVRFSFSPEAEREMPLIMGLMPVLPSHVYNVETFDKLGLSPPVGTGPYVVSNVARGRSITLTRQKDWWGNDLPATSGQYNFDTIRYEYFRDQETALEAFRKGIIDFREEEDPSRWALSYDFPAARRGEIVKEALPNGAPRGMSAFVFNTRRAPFGDIRVREGLSLLFPGAWVNRAYYRDLYERTDSFFDGSELSAEGRPATDHERELLAPWIDEVPQRVLEGDLGGQRRGADDRRALREALRLLKAGGFELRDGRLVNAETGERMSFEILVATREHERLALAFSRALDRAGIEARVRSVDSAQYQRRKQSYDFDVTHHFWFSSLSPGNEQRFYWGSAAADQPGTRNYMGVTSPGIDATIDALLAAHDRDDFVTAVRALDRLLVSGHYVVPLFHRPSHWVAYQERFAHPETPPLYGYALETWWDRTAEEDTKP</sequence>
<dbReference type="PANTHER" id="PTHR30290:SF64">
    <property type="entry name" value="ABC TRANSPORTER PERIPLASMIC BINDING PROTEIN"/>
    <property type="match status" value="1"/>
</dbReference>
<dbReference type="InterPro" id="IPR039424">
    <property type="entry name" value="SBP_5"/>
</dbReference>
<dbReference type="PANTHER" id="PTHR30290">
    <property type="entry name" value="PERIPLASMIC BINDING COMPONENT OF ABC TRANSPORTER"/>
    <property type="match status" value="1"/>
</dbReference>
<proteinExistence type="inferred from homology"/>
<dbReference type="GO" id="GO:0030288">
    <property type="term" value="C:outer membrane-bounded periplasmic space"/>
    <property type="evidence" value="ECO:0007669"/>
    <property type="project" value="TreeGrafter"/>
</dbReference>
<dbReference type="GO" id="GO:1904680">
    <property type="term" value="F:peptide transmembrane transporter activity"/>
    <property type="evidence" value="ECO:0007669"/>
    <property type="project" value="TreeGrafter"/>
</dbReference>
<dbReference type="RefSeq" id="WP_023430951.1">
    <property type="nucleotide sequence ID" value="NZ_AWXZ01000014.1"/>
</dbReference>
<feature type="domain" description="Solute-binding protein family 5" evidence="5">
    <location>
        <begin position="112"/>
        <end position="517"/>
    </location>
</feature>
<keyword evidence="3 4" id="KW-0732">Signal</keyword>
<dbReference type="STRING" id="631454.N177_0803"/>
<dbReference type="InterPro" id="IPR030678">
    <property type="entry name" value="Peptide/Ni-bd"/>
</dbReference>
<comment type="subcellular location">
    <subcellularLocation>
        <location evidence="1">Periplasm</location>
    </subcellularLocation>
</comment>
<dbReference type="OrthoDB" id="9803988at2"/>
<feature type="chain" id="PRO_5004726759" evidence="4">
    <location>
        <begin position="25"/>
        <end position="613"/>
    </location>
</feature>
<dbReference type="PATRIC" id="fig|631454.5.peg.792"/>
<dbReference type="Proteomes" id="UP000017819">
    <property type="component" value="Unassembled WGS sequence"/>
</dbReference>
<dbReference type="Gene3D" id="3.40.190.10">
    <property type="entry name" value="Periplasmic binding protein-like II"/>
    <property type="match status" value="1"/>
</dbReference>
<dbReference type="SUPFAM" id="SSF53850">
    <property type="entry name" value="Periplasmic binding protein-like II"/>
    <property type="match status" value="1"/>
</dbReference>
<evidence type="ECO:0000256" key="4">
    <source>
        <dbReference type="SAM" id="SignalP"/>
    </source>
</evidence>